<comment type="subcellular location">
    <subcellularLocation>
        <location evidence="1">Membrane</location>
        <topology evidence="1">Single-pass membrane protein</topology>
    </subcellularLocation>
</comment>
<evidence type="ECO:0000313" key="7">
    <source>
        <dbReference type="Proteomes" id="UP000069272"/>
    </source>
</evidence>
<dbReference type="SMART" id="SM00409">
    <property type="entry name" value="IG"/>
    <property type="match status" value="3"/>
</dbReference>
<proteinExistence type="predicted"/>
<dbReference type="InterPro" id="IPR013162">
    <property type="entry name" value="CD80_C2-set"/>
</dbReference>
<name>A0A182FWB1_ANOAL</name>
<dbReference type="InterPro" id="IPR013783">
    <property type="entry name" value="Ig-like_fold"/>
</dbReference>
<feature type="compositionally biased region" description="Basic and acidic residues" evidence="4">
    <location>
        <begin position="445"/>
        <end position="459"/>
    </location>
</feature>
<evidence type="ECO:0000256" key="1">
    <source>
        <dbReference type="ARBA" id="ARBA00004167"/>
    </source>
</evidence>
<dbReference type="CDD" id="cd00096">
    <property type="entry name" value="Ig"/>
    <property type="match status" value="1"/>
</dbReference>
<dbReference type="EnsemblMetazoa" id="AALB010847-RA">
    <property type="protein sequence ID" value="AALB010847-PA"/>
    <property type="gene ID" value="AALB010847"/>
</dbReference>
<dbReference type="InterPro" id="IPR003599">
    <property type="entry name" value="Ig_sub"/>
</dbReference>
<dbReference type="PANTHER" id="PTHR45889">
    <property type="entry name" value="IG-LIKE DOMAIN-CONTAINING PROTEIN"/>
    <property type="match status" value="1"/>
</dbReference>
<dbReference type="SUPFAM" id="SSF48726">
    <property type="entry name" value="Immunoglobulin"/>
    <property type="match status" value="2"/>
</dbReference>
<dbReference type="InterPro" id="IPR007110">
    <property type="entry name" value="Ig-like_dom"/>
</dbReference>
<dbReference type="VEuPathDB" id="VectorBase:AALB20_026111"/>
<keyword evidence="5" id="KW-1133">Transmembrane helix</keyword>
<protein>
    <submittedName>
        <fullName evidence="6">Uncharacterized protein</fullName>
    </submittedName>
</protein>
<dbReference type="AlphaFoldDB" id="A0A182FWB1"/>
<reference evidence="6 7" key="1">
    <citation type="journal article" date="2017" name="G3 (Bethesda)">
        <title>The Physical Genome Mapping of Anopheles albimanus Corrected Scaffold Misassemblies and Identified Interarm Rearrangements in Genus Anopheles.</title>
        <authorList>
            <person name="Artemov G.N."/>
            <person name="Peery A.N."/>
            <person name="Jiang X."/>
            <person name="Tu Z."/>
            <person name="Stegniy V.N."/>
            <person name="Sharakhova M.V."/>
            <person name="Sharakhov I.V."/>
        </authorList>
    </citation>
    <scope>NUCLEOTIDE SEQUENCE [LARGE SCALE GENOMIC DNA]</scope>
    <source>
        <strain evidence="6 7">ALBI9_A</strain>
    </source>
</reference>
<dbReference type="Proteomes" id="UP000069272">
    <property type="component" value="Chromosome 3R"/>
</dbReference>
<feature type="region of interest" description="Disordered" evidence="4">
    <location>
        <begin position="445"/>
        <end position="495"/>
    </location>
</feature>
<dbReference type="Pfam" id="PF08205">
    <property type="entry name" value="C2-set_2"/>
    <property type="match status" value="1"/>
</dbReference>
<dbReference type="Gene3D" id="2.60.40.10">
    <property type="entry name" value="Immunoglobulins"/>
    <property type="match status" value="2"/>
</dbReference>
<feature type="transmembrane region" description="Helical" evidence="5">
    <location>
        <begin position="369"/>
        <end position="389"/>
    </location>
</feature>
<evidence type="ECO:0000313" key="6">
    <source>
        <dbReference type="EnsemblMetazoa" id="AALB010847-PA"/>
    </source>
</evidence>
<dbReference type="PROSITE" id="PS50835">
    <property type="entry name" value="IG_LIKE"/>
    <property type="match status" value="1"/>
</dbReference>
<keyword evidence="2 5" id="KW-0472">Membrane</keyword>
<dbReference type="STRING" id="7167.A0A182FWB1"/>
<keyword evidence="5" id="KW-0812">Transmembrane</keyword>
<keyword evidence="7" id="KW-1185">Reference proteome</keyword>
<organism evidence="6 7">
    <name type="scientific">Anopheles albimanus</name>
    <name type="common">New world malaria mosquito</name>
    <dbReference type="NCBI Taxonomy" id="7167"/>
    <lineage>
        <taxon>Eukaryota</taxon>
        <taxon>Metazoa</taxon>
        <taxon>Ecdysozoa</taxon>
        <taxon>Arthropoda</taxon>
        <taxon>Hexapoda</taxon>
        <taxon>Insecta</taxon>
        <taxon>Pterygota</taxon>
        <taxon>Neoptera</taxon>
        <taxon>Endopterygota</taxon>
        <taxon>Diptera</taxon>
        <taxon>Nematocera</taxon>
        <taxon>Culicoidea</taxon>
        <taxon>Culicidae</taxon>
        <taxon>Anophelinae</taxon>
        <taxon>Anopheles</taxon>
    </lineage>
</organism>
<evidence type="ECO:0000256" key="3">
    <source>
        <dbReference type="ARBA" id="ARBA00023157"/>
    </source>
</evidence>
<dbReference type="GO" id="GO:0016020">
    <property type="term" value="C:membrane"/>
    <property type="evidence" value="ECO:0007669"/>
    <property type="project" value="UniProtKB-SubCell"/>
</dbReference>
<dbReference type="VEuPathDB" id="VectorBase:AALB010847"/>
<evidence type="ECO:0000256" key="4">
    <source>
        <dbReference type="SAM" id="MobiDB-lite"/>
    </source>
</evidence>
<keyword evidence="3" id="KW-1015">Disulfide bond</keyword>
<evidence type="ECO:0000256" key="5">
    <source>
        <dbReference type="SAM" id="Phobius"/>
    </source>
</evidence>
<dbReference type="InterPro" id="IPR036179">
    <property type="entry name" value="Ig-like_dom_sf"/>
</dbReference>
<feature type="compositionally biased region" description="Low complexity" evidence="4">
    <location>
        <begin position="464"/>
        <end position="478"/>
    </location>
</feature>
<sequence length="495" mass="54254">MEPDLHTPHLSGIHQRCKRIQTESGNIRMLVSAQRVDTDPSAITVVENQENVTLHCRVGSPAKLCLINLPGLNQPITLDANEPSPVPGIQYYGQGVERGSCGVRIARITADNAGKMNCTLFVNGIGQTGSIDITVAFPPDQPTINVVSGESDIANLVVDTTLTFECTAARGNPAANISWFLDNERIYEQVHPQQPEEYFDEVSNKRYFTAQSILVRTIRAEDNGKRLTCQAQHMAYPQGTSMTDLVLNVNFQPQALQDQVIYGLQVGRTSVATVTIISNPPPTIFWNIDGVDYHQGTENGRFAVPNPEPLGNNRYNVSLTIAGLTLEDLSRTYTLRASNAFGSEDYRVFLRSQGDATINESSTIGIGEIVGLVLAVLIVLTAIALIFVARATGRWCFRGASLDTDINPDSEAQITPHAHEDEVDEKHHHQALHPDPAAHFVHEGDEKHAATNGKHENGKQTKTQQQQPQQPQQQQQPPVAKQENGKTDSKTNTPV</sequence>
<dbReference type="PANTHER" id="PTHR45889:SF8">
    <property type="entry name" value="IG-LIKE DOMAIN-CONTAINING PROTEIN"/>
    <property type="match status" value="1"/>
</dbReference>
<reference evidence="6" key="2">
    <citation type="submission" date="2022-08" db="UniProtKB">
        <authorList>
            <consortium name="EnsemblMetazoa"/>
        </authorList>
    </citation>
    <scope>IDENTIFICATION</scope>
    <source>
        <strain evidence="6">STECLA/ALBI9_A</strain>
    </source>
</reference>
<accession>A0A182FWB1</accession>
<evidence type="ECO:0000256" key="2">
    <source>
        <dbReference type="ARBA" id="ARBA00023136"/>
    </source>
</evidence>